<dbReference type="AlphaFoldDB" id="A0A540VDZ7"/>
<feature type="domain" description="GFO/IDH/MocA-like oxidoreductase" evidence="4">
    <location>
        <begin position="133"/>
        <end position="248"/>
    </location>
</feature>
<evidence type="ECO:0000259" key="3">
    <source>
        <dbReference type="Pfam" id="PF01408"/>
    </source>
</evidence>
<evidence type="ECO:0000259" key="4">
    <source>
        <dbReference type="Pfam" id="PF22725"/>
    </source>
</evidence>
<dbReference type="Pfam" id="PF01408">
    <property type="entry name" value="GFO_IDH_MocA"/>
    <property type="match status" value="1"/>
</dbReference>
<keyword evidence="2" id="KW-0560">Oxidoreductase</keyword>
<gene>
    <name evidence="5" type="ORF">FKZ61_14375</name>
</gene>
<organism evidence="5 6">
    <name type="scientific">Litorilinea aerophila</name>
    <dbReference type="NCBI Taxonomy" id="1204385"/>
    <lineage>
        <taxon>Bacteria</taxon>
        <taxon>Bacillati</taxon>
        <taxon>Chloroflexota</taxon>
        <taxon>Caldilineae</taxon>
        <taxon>Caldilineales</taxon>
        <taxon>Caldilineaceae</taxon>
        <taxon>Litorilinea</taxon>
    </lineage>
</organism>
<dbReference type="InterPro" id="IPR055170">
    <property type="entry name" value="GFO_IDH_MocA-like_dom"/>
</dbReference>
<dbReference type="FunCoup" id="A0A540VDZ7">
    <property type="interactions" value="197"/>
</dbReference>
<dbReference type="InterPro" id="IPR036291">
    <property type="entry name" value="NAD(P)-bd_dom_sf"/>
</dbReference>
<dbReference type="EMBL" id="VIGC01000018">
    <property type="protein sequence ID" value="TQE94989.1"/>
    <property type="molecule type" value="Genomic_DNA"/>
</dbReference>
<sequence>MSEQIRWGILGTGNIARKFAQGLQALEDAALVAVGSRSQESADRFGDQFQVPRRHASYEELVADPEVDVIYIATPHSLHKENMRLCLEAGKAVLCEKPFTINAREAREAIELARTRGLFLMEAMWTRYIPLMVELRRMLADGVIGPVRMITADFGYRARFNPQSRAFDPALGGGGLLDVGVYPISLASMILGTPDRIASLAEIGQTGVDEQAGMVLGYPGGELAVLHTAVRTTTPQEATIMGTDGWIRIHPRWWIPDTMTIHPAGGEPQTIQVPFTGNGYNYEAAEVHRCLRAGLLESEIMPLDETLAIMETMDRIRAQWGMKYPME</sequence>
<protein>
    <submittedName>
        <fullName evidence="5">Gfo/Idh/MocA family oxidoreductase</fullName>
    </submittedName>
</protein>
<reference evidence="5 6" key="1">
    <citation type="submission" date="2019-06" db="EMBL/GenBank/DDBJ databases">
        <title>Genome sequence of Litorilinea aerophila BAA-2444.</title>
        <authorList>
            <person name="Maclea K.S."/>
            <person name="Maurais E.G."/>
            <person name="Iannazzi L.C."/>
        </authorList>
    </citation>
    <scope>NUCLEOTIDE SEQUENCE [LARGE SCALE GENOMIC DNA]</scope>
    <source>
        <strain evidence="5 6">ATCC BAA-2444</strain>
    </source>
</reference>
<dbReference type="SUPFAM" id="SSF51735">
    <property type="entry name" value="NAD(P)-binding Rossmann-fold domains"/>
    <property type="match status" value="1"/>
</dbReference>
<comment type="caution">
    <text evidence="5">The sequence shown here is derived from an EMBL/GenBank/DDBJ whole genome shotgun (WGS) entry which is preliminary data.</text>
</comment>
<dbReference type="InParanoid" id="A0A540VDZ7"/>
<dbReference type="RefSeq" id="WP_141610841.1">
    <property type="nucleotide sequence ID" value="NZ_VIGC02000018.1"/>
</dbReference>
<dbReference type="SUPFAM" id="SSF55347">
    <property type="entry name" value="Glyceraldehyde-3-phosphate dehydrogenase-like, C-terminal domain"/>
    <property type="match status" value="1"/>
</dbReference>
<dbReference type="OrthoDB" id="9783105at2"/>
<dbReference type="Pfam" id="PF22725">
    <property type="entry name" value="GFO_IDH_MocA_C3"/>
    <property type="match status" value="1"/>
</dbReference>
<comment type="similarity">
    <text evidence="1">Belongs to the Gfo/Idh/MocA family.</text>
</comment>
<dbReference type="Proteomes" id="UP000317371">
    <property type="component" value="Unassembled WGS sequence"/>
</dbReference>
<keyword evidence="6" id="KW-1185">Reference proteome</keyword>
<dbReference type="GO" id="GO:0000166">
    <property type="term" value="F:nucleotide binding"/>
    <property type="evidence" value="ECO:0007669"/>
    <property type="project" value="InterPro"/>
</dbReference>
<dbReference type="PANTHER" id="PTHR22604:SF105">
    <property type="entry name" value="TRANS-1,2-DIHYDROBENZENE-1,2-DIOL DEHYDROGENASE"/>
    <property type="match status" value="1"/>
</dbReference>
<accession>A0A540VDZ7</accession>
<dbReference type="PANTHER" id="PTHR22604">
    <property type="entry name" value="OXIDOREDUCTASES"/>
    <property type="match status" value="1"/>
</dbReference>
<feature type="domain" description="Gfo/Idh/MocA-like oxidoreductase N-terminal" evidence="3">
    <location>
        <begin position="5"/>
        <end position="121"/>
    </location>
</feature>
<evidence type="ECO:0000256" key="2">
    <source>
        <dbReference type="ARBA" id="ARBA00023002"/>
    </source>
</evidence>
<evidence type="ECO:0000256" key="1">
    <source>
        <dbReference type="ARBA" id="ARBA00010928"/>
    </source>
</evidence>
<dbReference type="InterPro" id="IPR000683">
    <property type="entry name" value="Gfo/Idh/MocA-like_OxRdtase_N"/>
</dbReference>
<evidence type="ECO:0000313" key="6">
    <source>
        <dbReference type="Proteomes" id="UP000317371"/>
    </source>
</evidence>
<proteinExistence type="inferred from homology"/>
<dbReference type="InterPro" id="IPR050984">
    <property type="entry name" value="Gfo/Idh/MocA_domain"/>
</dbReference>
<dbReference type="Gene3D" id="3.40.50.720">
    <property type="entry name" value="NAD(P)-binding Rossmann-like Domain"/>
    <property type="match status" value="1"/>
</dbReference>
<dbReference type="GO" id="GO:0016491">
    <property type="term" value="F:oxidoreductase activity"/>
    <property type="evidence" value="ECO:0007669"/>
    <property type="project" value="UniProtKB-KW"/>
</dbReference>
<evidence type="ECO:0000313" key="5">
    <source>
        <dbReference type="EMBL" id="TQE94989.1"/>
    </source>
</evidence>
<dbReference type="Gene3D" id="3.30.360.10">
    <property type="entry name" value="Dihydrodipicolinate Reductase, domain 2"/>
    <property type="match status" value="1"/>
</dbReference>
<name>A0A540VDZ7_9CHLR</name>